<dbReference type="Gene3D" id="1.10.8.430">
    <property type="entry name" value="Helical domain of apoptotic protease-activating factors"/>
    <property type="match status" value="1"/>
</dbReference>
<dbReference type="PROSITE" id="PS51767">
    <property type="entry name" value="PEPTIDASE_A1"/>
    <property type="match status" value="1"/>
</dbReference>
<dbReference type="InterPro" id="IPR032675">
    <property type="entry name" value="LRR_dom_sf"/>
</dbReference>
<dbReference type="PANTHER" id="PTHR36766">
    <property type="entry name" value="PLANT BROAD-SPECTRUM MILDEW RESISTANCE PROTEIN RPW8"/>
    <property type="match status" value="1"/>
</dbReference>
<dbReference type="Gene3D" id="1.20.5.4130">
    <property type="match status" value="1"/>
</dbReference>
<keyword evidence="5" id="KW-0677">Repeat</keyword>
<keyword evidence="6" id="KW-0547">Nucleotide-binding</keyword>
<dbReference type="Pfam" id="PF23598">
    <property type="entry name" value="LRR_14"/>
    <property type="match status" value="3"/>
</dbReference>
<keyword evidence="7" id="KW-0611">Plant defense</keyword>
<evidence type="ECO:0000256" key="10">
    <source>
        <dbReference type="SAM" id="Coils"/>
    </source>
</evidence>
<feature type="coiled-coil region" evidence="10">
    <location>
        <begin position="152"/>
        <end position="179"/>
    </location>
</feature>
<dbReference type="CDD" id="cd05489">
    <property type="entry name" value="xylanase_inhibitor_I_like"/>
    <property type="match status" value="1"/>
</dbReference>
<dbReference type="EnsemblPlants" id="OMERI01G40180.5">
    <property type="protein sequence ID" value="OMERI01G40180.5"/>
    <property type="gene ID" value="OMERI01G40180"/>
</dbReference>
<sequence>MSAGTLPDIAFVRSDSVRSAARLSTVPMGTAPLRFFPGSRSSVTRSPAAEHPTPRHVPPHGVGADGSHGRCRPPTASRSASSAARSPAMHVGRRRHRACDKHHHHHQQDGVAVHCESAIPSMSGIGAMIASSVANRVASRLSELVVEEASLLWRFKDDMDDMEENMRDLEAVIQDADGKARQGGEAERRWLNKLKSVAYDVEDVLDELDAAQLIKNHQPKLKLFLSRNNPLLRKMTIARNMKNLREKIVAIKNDSIKLHLVHHEPVTEGSRGNETFADDSDMDIGMLGRDAETKKIISLLLNTEAKEDISIIPIVGLGGLGKTTLAQAVFADERVNVFDMRIWVYVSKEFDLLKIGKAIIRGANRSINLDNCNLQFVKDNLKKELANRRYLIVLDDLWEEYGENLEKLKQMLQHGGKGSKIIATTRSGSVVQVLYTGYLANERKVCPVPEPDHISLGVLSTDDCWMVMKRRVFGPDDEEIGLEQIGRQIASRCGGLPLVANALGQIMSEHRSIEAWTDIRDRKIALDFKADHQQDTLERLMLSYYYMKREFKMCFTYLAAFSKGFVMHTDRLIQQWRALGYIEASDDGQRCIHYLLGMSFLQISKSSLLSLQISPMHTKSPRKLTMHDLVHDLATIIAADEFLDMDATVPSTWNKTNNKRYCRHAQLVNYQKQSRIFKDLPSKVRTFHFRQCNGMQLPPKAFTQAKYIRILDMSGFSFEGHSTPSSIVMPSSIRKLMLLAYLDVSGLPIIALPKYFHTLQNMQTLILSNCSLETLPANMGNLHKLCCLDLSRNNDLTELPTSFENLLNLSLLNLSGCSKLEELPESVHNLKCLQQLDMSGCCALQKLPSKFGILSRLSFVNLSSCSKLTKLPDNLNLDSLEHLNLSNCHKLENLPEDFGNLYRLKVLDMSDCYKIHVLPKTFCQLKHLKDLNLSDCHGLKQLPECIGDLSELHSLNLTSCSKLLSLPQSLCNMFKLKHLNLSYCIRIEGLPSSFGDLQLQVLDLTGCYGLPDLPDSISGMTSLTMLDVDAGPDDVFIKAETIQECLNLPGIAEHDVHKLENGECSSVVELGRLCCRALRVQHLENVECLEDAMKAKLRDMTELRKLILSWGLDGTQNVDNNKLVLENLLPPRTLEKFVLNGYTSKVFPNWMSGISSYLPYLTYVRLSNLATSCLPAFGQLPNLRFFSIVSAPNIRKIGKEIYGEGGIFKKLRAFWLEQMYNLEEFWTTQNGKDDEFLIPDLHILMVIECPRLSFLPYPPRSMYWRLDNCNEVLPERGFGSLASSILPFRMTISNCNFSPDRWRRLQHLATLEMFQVDGCSGLHTLPDVIQCFISLKELYLRSWEDLEILPEWLGQLISLEDITIINCPKLKSLPKSIQNLTALRELRLEGCEELEISPELFGHLTSLKVISIQGCPYLTDLPESMKNLTFLEEIWLGGFNSLPEWIGQFICLKEINIYDSPNMTSLPESIRNLTSLKELYILNCPRLVERCQGEDASNISHIPRIILDDEIFIPGQAVEGSKVQASSQALVAPITKDTKTGLHTLSISNKKYLLDLSGQLLWSPCSPSHPTVPCSSGECAAASGTHRYCNNGGRTCTARPTNPVTGERAVGDLTLVDIVANATDGKTPTSEVTVRGVVSSCAPGSLLRSFPAMAAGDAGLGRGGVSLPTQLYSKLSLKRQFAVCLPSTAAAPGVAFFGGGPYNLMPPTLFDASTVLSYTDLVRSPTNPSAYSIKLRGIAMNQEAVHLPPGALSRGGGVTLDTAAPYTVLRRDVYRPFVAAFSKATARIPRVPSVAPFKLCFNSSALGFTRVGYAVAPIDLMTSGGRNWTVFGSNSLAQVAGDTACLAFVDGGWAARSAVTVGAFQMENNFLLFDEAASRLGFSGTLFFIRTTCGNFNFARN</sequence>
<dbReference type="SUPFAM" id="SSF52058">
    <property type="entry name" value="L domain-like"/>
    <property type="match status" value="2"/>
</dbReference>
<keyword evidence="8" id="KW-0067">ATP-binding</keyword>
<reference evidence="13" key="1">
    <citation type="submission" date="2015-04" db="UniProtKB">
        <authorList>
            <consortium name="EnsemblPlants"/>
        </authorList>
    </citation>
    <scope>IDENTIFICATION</scope>
</reference>
<dbReference type="InterPro" id="IPR038005">
    <property type="entry name" value="RX-like_CC"/>
</dbReference>
<dbReference type="PANTHER" id="PTHR36766:SF40">
    <property type="entry name" value="DISEASE RESISTANCE PROTEIN RGA3"/>
    <property type="match status" value="1"/>
</dbReference>
<evidence type="ECO:0000256" key="6">
    <source>
        <dbReference type="ARBA" id="ARBA00022741"/>
    </source>
</evidence>
<comment type="similarity">
    <text evidence="2">Belongs to the disease resistance NB-LRR family.</text>
</comment>
<dbReference type="Pfam" id="PF14543">
    <property type="entry name" value="TAXi_N"/>
    <property type="match status" value="1"/>
</dbReference>
<evidence type="ECO:0000256" key="3">
    <source>
        <dbReference type="ARBA" id="ARBA00022614"/>
    </source>
</evidence>
<dbReference type="InterPro" id="IPR036388">
    <property type="entry name" value="WH-like_DNA-bd_sf"/>
</dbReference>
<dbReference type="Pfam" id="PF23559">
    <property type="entry name" value="WHD_DRP"/>
    <property type="match status" value="1"/>
</dbReference>
<accession>A0A0E0CCR5</accession>
<dbReference type="InterPro" id="IPR032861">
    <property type="entry name" value="TAXi_N"/>
</dbReference>
<dbReference type="GO" id="GO:0005524">
    <property type="term" value="F:ATP binding"/>
    <property type="evidence" value="ECO:0007669"/>
    <property type="project" value="UniProtKB-KW"/>
</dbReference>
<comment type="similarity">
    <text evidence="1">Belongs to the peptidase A1 family.</text>
</comment>
<dbReference type="InterPro" id="IPR033121">
    <property type="entry name" value="PEPTIDASE_A1"/>
</dbReference>
<evidence type="ECO:0000256" key="11">
    <source>
        <dbReference type="SAM" id="MobiDB-lite"/>
    </source>
</evidence>
<dbReference type="SUPFAM" id="SSF50630">
    <property type="entry name" value="Acid proteases"/>
    <property type="match status" value="1"/>
</dbReference>
<feature type="compositionally biased region" description="Low complexity" evidence="11">
    <location>
        <begin position="72"/>
        <end position="88"/>
    </location>
</feature>
<dbReference type="Pfam" id="PF18052">
    <property type="entry name" value="Rx_N"/>
    <property type="match status" value="1"/>
</dbReference>
<dbReference type="Gene3D" id="2.40.70.10">
    <property type="entry name" value="Acid Proteases"/>
    <property type="match status" value="2"/>
</dbReference>
<keyword evidence="3" id="KW-0433">Leucine-rich repeat</keyword>
<feature type="region of interest" description="Disordered" evidence="11">
    <location>
        <begin position="37"/>
        <end position="90"/>
    </location>
</feature>
<dbReference type="Pfam" id="PF14541">
    <property type="entry name" value="TAXi_C"/>
    <property type="match status" value="1"/>
</dbReference>
<dbReference type="SMART" id="SM00369">
    <property type="entry name" value="LRR_TYP"/>
    <property type="match status" value="5"/>
</dbReference>
<dbReference type="PRINTS" id="PR00364">
    <property type="entry name" value="DISEASERSIST"/>
</dbReference>
<evidence type="ECO:0000256" key="9">
    <source>
        <dbReference type="ARBA" id="ARBA00023054"/>
    </source>
</evidence>
<dbReference type="CDD" id="cd14798">
    <property type="entry name" value="RX-CC_like"/>
    <property type="match status" value="1"/>
</dbReference>
<dbReference type="SUPFAM" id="SSF52540">
    <property type="entry name" value="P-loop containing nucleoside triphosphate hydrolases"/>
    <property type="match status" value="1"/>
</dbReference>
<protein>
    <recommendedName>
        <fullName evidence="12">Peptidase A1 domain-containing protein</fullName>
    </recommendedName>
</protein>
<keyword evidence="14" id="KW-1185">Reference proteome</keyword>
<dbReference type="InterPro" id="IPR021109">
    <property type="entry name" value="Peptidase_aspartic_dom_sf"/>
</dbReference>
<dbReference type="Gene3D" id="3.40.50.300">
    <property type="entry name" value="P-loop containing nucleotide triphosphate hydrolases"/>
    <property type="match status" value="1"/>
</dbReference>
<dbReference type="InterPro" id="IPR041118">
    <property type="entry name" value="Rx_N"/>
</dbReference>
<dbReference type="InterPro" id="IPR055414">
    <property type="entry name" value="LRR_R13L4/SHOC2-like"/>
</dbReference>
<name>A0A0E0CCR5_9ORYZ</name>
<reference evidence="13" key="2">
    <citation type="submission" date="2018-05" db="EMBL/GenBank/DDBJ databases">
        <title>OmerRS3 (Oryza meridionalis Reference Sequence Version 3).</title>
        <authorList>
            <person name="Zhang J."/>
            <person name="Kudrna D."/>
            <person name="Lee S."/>
            <person name="Talag J."/>
            <person name="Welchert J."/>
            <person name="Wing R.A."/>
        </authorList>
    </citation>
    <scope>NUCLEOTIDE SEQUENCE [LARGE SCALE GENOMIC DNA]</scope>
    <source>
        <strain evidence="13">cv. OR44</strain>
    </source>
</reference>
<dbReference type="Gene3D" id="1.10.10.10">
    <property type="entry name" value="Winged helix-like DNA-binding domain superfamily/Winged helix DNA-binding domain"/>
    <property type="match status" value="1"/>
</dbReference>
<dbReference type="InterPro" id="IPR033868">
    <property type="entry name" value="Xylanase_inhibitor_I-like"/>
</dbReference>
<keyword evidence="9 10" id="KW-0175">Coiled coil</keyword>
<dbReference type="Proteomes" id="UP000008021">
    <property type="component" value="Chromosome 1"/>
</dbReference>
<proteinExistence type="inferred from homology"/>
<dbReference type="Pfam" id="PF00931">
    <property type="entry name" value="NB-ARC"/>
    <property type="match status" value="1"/>
</dbReference>
<dbReference type="eggNOG" id="KOG4658">
    <property type="taxonomic scope" value="Eukaryota"/>
</dbReference>
<dbReference type="InterPro" id="IPR058922">
    <property type="entry name" value="WHD_DRP"/>
</dbReference>
<evidence type="ECO:0000256" key="5">
    <source>
        <dbReference type="ARBA" id="ARBA00022737"/>
    </source>
</evidence>
<dbReference type="InterPro" id="IPR042197">
    <property type="entry name" value="Apaf_helical"/>
</dbReference>
<dbReference type="InterPro" id="IPR027417">
    <property type="entry name" value="P-loop_NTPase"/>
</dbReference>
<dbReference type="Pfam" id="PF00560">
    <property type="entry name" value="LRR_1"/>
    <property type="match status" value="1"/>
</dbReference>
<dbReference type="InterPro" id="IPR032799">
    <property type="entry name" value="TAXi_C"/>
</dbReference>
<evidence type="ECO:0000259" key="12">
    <source>
        <dbReference type="PROSITE" id="PS51767"/>
    </source>
</evidence>
<dbReference type="GO" id="GO:0051707">
    <property type="term" value="P:response to other organism"/>
    <property type="evidence" value="ECO:0007669"/>
    <property type="project" value="UniProtKB-ARBA"/>
</dbReference>
<evidence type="ECO:0000256" key="7">
    <source>
        <dbReference type="ARBA" id="ARBA00022821"/>
    </source>
</evidence>
<feature type="domain" description="Peptidase A1" evidence="12">
    <location>
        <begin position="1534"/>
        <end position="1883"/>
    </location>
</feature>
<evidence type="ECO:0000256" key="4">
    <source>
        <dbReference type="ARBA" id="ARBA00022729"/>
    </source>
</evidence>
<dbReference type="GO" id="GO:0043531">
    <property type="term" value="F:ADP binding"/>
    <property type="evidence" value="ECO:0007669"/>
    <property type="project" value="InterPro"/>
</dbReference>
<evidence type="ECO:0000256" key="8">
    <source>
        <dbReference type="ARBA" id="ARBA00022840"/>
    </source>
</evidence>
<dbReference type="Gramene" id="OMERI01G40180.5">
    <property type="protein sequence ID" value="OMERI01G40180.5"/>
    <property type="gene ID" value="OMERI01G40180"/>
</dbReference>
<dbReference type="SUPFAM" id="SSF52047">
    <property type="entry name" value="RNI-like"/>
    <property type="match status" value="1"/>
</dbReference>
<organism evidence="13">
    <name type="scientific">Oryza meridionalis</name>
    <dbReference type="NCBI Taxonomy" id="40149"/>
    <lineage>
        <taxon>Eukaryota</taxon>
        <taxon>Viridiplantae</taxon>
        <taxon>Streptophyta</taxon>
        <taxon>Embryophyta</taxon>
        <taxon>Tracheophyta</taxon>
        <taxon>Spermatophyta</taxon>
        <taxon>Magnoliopsida</taxon>
        <taxon>Liliopsida</taxon>
        <taxon>Poales</taxon>
        <taxon>Poaceae</taxon>
        <taxon>BOP clade</taxon>
        <taxon>Oryzoideae</taxon>
        <taxon>Oryzeae</taxon>
        <taxon>Oryzinae</taxon>
        <taxon>Oryza</taxon>
    </lineage>
</organism>
<evidence type="ECO:0000256" key="2">
    <source>
        <dbReference type="ARBA" id="ARBA00008894"/>
    </source>
</evidence>
<evidence type="ECO:0000256" key="1">
    <source>
        <dbReference type="ARBA" id="ARBA00007447"/>
    </source>
</evidence>
<dbReference type="GO" id="GO:0006952">
    <property type="term" value="P:defense response"/>
    <property type="evidence" value="ECO:0007669"/>
    <property type="project" value="UniProtKB-KW"/>
</dbReference>
<evidence type="ECO:0000313" key="13">
    <source>
        <dbReference type="EnsemblPlants" id="OMERI01G40180.5"/>
    </source>
</evidence>
<dbReference type="InterPro" id="IPR002182">
    <property type="entry name" value="NB-ARC"/>
</dbReference>
<dbReference type="Gene3D" id="3.80.10.10">
    <property type="entry name" value="Ribonuclease Inhibitor"/>
    <property type="match status" value="4"/>
</dbReference>
<keyword evidence="4" id="KW-0732">Signal</keyword>
<dbReference type="InterPro" id="IPR003591">
    <property type="entry name" value="Leu-rich_rpt_typical-subtyp"/>
</dbReference>
<evidence type="ECO:0000313" key="14">
    <source>
        <dbReference type="Proteomes" id="UP000008021"/>
    </source>
</evidence>
<dbReference type="InterPro" id="IPR001611">
    <property type="entry name" value="Leu-rich_rpt"/>
</dbReference>
<dbReference type="STRING" id="40149.A0A0E0CCR5"/>